<comment type="caution">
    <text evidence="6">The sequence shown here is derived from an EMBL/GenBank/DDBJ whole genome shotgun (WGS) entry which is preliminary data.</text>
</comment>
<feature type="transmembrane region" description="Helical" evidence="5">
    <location>
        <begin position="207"/>
        <end position="225"/>
    </location>
</feature>
<reference evidence="6 7" key="1">
    <citation type="submission" date="2019-06" db="EMBL/GenBank/DDBJ databases">
        <authorList>
            <person name="Meng X."/>
        </authorList>
    </citation>
    <scope>NUCLEOTIDE SEQUENCE [LARGE SCALE GENOMIC DNA]</scope>
    <source>
        <strain evidence="6 7">M625</strain>
    </source>
</reference>
<dbReference type="Proteomes" id="UP000315540">
    <property type="component" value="Unassembled WGS sequence"/>
</dbReference>
<dbReference type="GO" id="GO:0016020">
    <property type="term" value="C:membrane"/>
    <property type="evidence" value="ECO:0007669"/>
    <property type="project" value="UniProtKB-SubCell"/>
</dbReference>
<gene>
    <name evidence="6" type="ORF">FHK87_00020</name>
</gene>
<feature type="transmembrane region" description="Helical" evidence="5">
    <location>
        <begin position="30"/>
        <end position="51"/>
    </location>
</feature>
<feature type="transmembrane region" description="Helical" evidence="5">
    <location>
        <begin position="123"/>
        <end position="143"/>
    </location>
</feature>
<protein>
    <submittedName>
        <fullName evidence="6">ZIP family metal transporter</fullName>
    </submittedName>
</protein>
<keyword evidence="2 5" id="KW-0812">Transmembrane</keyword>
<proteinExistence type="predicted"/>
<evidence type="ECO:0000313" key="6">
    <source>
        <dbReference type="EMBL" id="TPN88632.1"/>
    </source>
</evidence>
<dbReference type="AlphaFoldDB" id="A0A504JIP1"/>
<evidence type="ECO:0000256" key="2">
    <source>
        <dbReference type="ARBA" id="ARBA00022692"/>
    </source>
</evidence>
<evidence type="ECO:0000256" key="1">
    <source>
        <dbReference type="ARBA" id="ARBA00004141"/>
    </source>
</evidence>
<organism evidence="6 7">
    <name type="scientific">Aquimarina algicola</name>
    <dbReference type="NCBI Taxonomy" id="2589995"/>
    <lineage>
        <taxon>Bacteria</taxon>
        <taxon>Pseudomonadati</taxon>
        <taxon>Bacteroidota</taxon>
        <taxon>Flavobacteriia</taxon>
        <taxon>Flavobacteriales</taxon>
        <taxon>Flavobacteriaceae</taxon>
        <taxon>Aquimarina</taxon>
    </lineage>
</organism>
<accession>A0A504JIP1</accession>
<feature type="transmembrane region" description="Helical" evidence="5">
    <location>
        <begin position="6"/>
        <end position="23"/>
    </location>
</feature>
<evidence type="ECO:0000256" key="3">
    <source>
        <dbReference type="ARBA" id="ARBA00022989"/>
    </source>
</evidence>
<dbReference type="GO" id="GO:0005385">
    <property type="term" value="F:zinc ion transmembrane transporter activity"/>
    <property type="evidence" value="ECO:0007669"/>
    <property type="project" value="TreeGrafter"/>
</dbReference>
<keyword evidence="7" id="KW-1185">Reference proteome</keyword>
<dbReference type="Pfam" id="PF02535">
    <property type="entry name" value="Zip"/>
    <property type="match status" value="1"/>
</dbReference>
<sequence length="226" mass="25076">MVLDYTLSIASIFVGTLIVFIFKPSNAKNLNLLLAFSGAFLLAITVFDLLPEVFEDHDAAKQTGVWIMIGILLQKILEYFSKGAEHGHIHFSKDTTQIPKLLFISLCIHAILEGFPIHNTEGILIGIIIHKIPIAIILTTFLLNTKIKKSTIAIILLGFALMTPLGTFISEHFEALQKYYSNINALVIGIFLHVSTTILFESNEGHKFNITKLLVVLSATIIAYLI</sequence>
<feature type="transmembrane region" description="Helical" evidence="5">
    <location>
        <begin position="150"/>
        <end position="169"/>
    </location>
</feature>
<evidence type="ECO:0000256" key="5">
    <source>
        <dbReference type="SAM" id="Phobius"/>
    </source>
</evidence>
<dbReference type="InterPro" id="IPR003689">
    <property type="entry name" value="ZIP"/>
</dbReference>
<dbReference type="PANTHER" id="PTHR11040">
    <property type="entry name" value="ZINC/IRON TRANSPORTER"/>
    <property type="match status" value="1"/>
</dbReference>
<dbReference type="EMBL" id="VFWZ01000001">
    <property type="protein sequence ID" value="TPN88632.1"/>
    <property type="molecule type" value="Genomic_DNA"/>
</dbReference>
<name>A0A504JIP1_9FLAO</name>
<keyword evidence="4 5" id="KW-0472">Membrane</keyword>
<comment type="subcellular location">
    <subcellularLocation>
        <location evidence="1">Membrane</location>
        <topology evidence="1">Multi-pass membrane protein</topology>
    </subcellularLocation>
</comment>
<evidence type="ECO:0000256" key="4">
    <source>
        <dbReference type="ARBA" id="ARBA00023136"/>
    </source>
</evidence>
<feature type="transmembrane region" description="Helical" evidence="5">
    <location>
        <begin position="181"/>
        <end position="200"/>
    </location>
</feature>
<dbReference type="PANTHER" id="PTHR11040:SF198">
    <property type="entry name" value="METAL HOMEOSTASIS FACTOR ATX2"/>
    <property type="match status" value="1"/>
</dbReference>
<dbReference type="OrthoDB" id="654481at2"/>
<keyword evidence="3 5" id="KW-1133">Transmembrane helix</keyword>
<evidence type="ECO:0000313" key="7">
    <source>
        <dbReference type="Proteomes" id="UP000315540"/>
    </source>
</evidence>